<dbReference type="EMBL" id="LCWF01000032">
    <property type="protein sequence ID" value="KKY26988.1"/>
    <property type="molecule type" value="Genomic_DNA"/>
</dbReference>
<organism evidence="3 4">
    <name type="scientific">Phaeomoniella chlamydospora</name>
    <name type="common">Phaeoacremonium chlamydosporum</name>
    <dbReference type="NCBI Taxonomy" id="158046"/>
    <lineage>
        <taxon>Eukaryota</taxon>
        <taxon>Fungi</taxon>
        <taxon>Dikarya</taxon>
        <taxon>Ascomycota</taxon>
        <taxon>Pezizomycotina</taxon>
        <taxon>Eurotiomycetes</taxon>
        <taxon>Chaetothyriomycetidae</taxon>
        <taxon>Phaeomoniellales</taxon>
        <taxon>Phaeomoniellaceae</taxon>
        <taxon>Phaeomoniella</taxon>
    </lineage>
</organism>
<evidence type="ECO:0000313" key="3">
    <source>
        <dbReference type="EMBL" id="KKY26988.1"/>
    </source>
</evidence>
<dbReference type="OrthoDB" id="3886346at2759"/>
<accession>A0A0G2GUQ3</accession>
<dbReference type="AlphaFoldDB" id="A0A0G2GUQ3"/>
<reference evidence="3 4" key="2">
    <citation type="submission" date="2015-05" db="EMBL/GenBank/DDBJ databases">
        <authorList>
            <person name="Morales-Cruz A."/>
            <person name="Amrine K.C."/>
            <person name="Cantu D."/>
        </authorList>
    </citation>
    <scope>NUCLEOTIDE SEQUENCE [LARGE SCALE GENOMIC DNA]</scope>
    <source>
        <strain evidence="3">UCRPC4</strain>
    </source>
</reference>
<comment type="caution">
    <text evidence="3">The sequence shown here is derived from an EMBL/GenBank/DDBJ whole genome shotgun (WGS) entry which is preliminary data.</text>
</comment>
<sequence>MPNVQMDALSSFVYLTENVPTWLTQVEELSAHTTKKHSEFAAEYTRLLKHARPKKTKSPSLVSNRSTEKVSEHEKTTPKSHISSSYPAPGTHLELNPLDAGNKYLFANARRQKKTTGGASMRSGASGSLKFRQRHAVVIYYDSYVQESFESMVKNIGIARNNLRKGKKARSLARGPMFPSFNPSANGFSFQTDKLSQNLMMAQVNINPKNNFSLPTPPNSASDDSFFDLADKNLEQAQSFCETAAHQFLRDGDSTLELRATKEKLEMVAELAKATVERLREEERVQKQLEEAEAAADKNENEKQVDPLPIVDINPLAVPKTNTLAAIEVDSDGDGDDDLDLSQFRAMIRPRALRS</sequence>
<proteinExistence type="predicted"/>
<feature type="coiled-coil region" evidence="1">
    <location>
        <begin position="262"/>
        <end position="305"/>
    </location>
</feature>
<feature type="compositionally biased region" description="Basic and acidic residues" evidence="2">
    <location>
        <begin position="66"/>
        <end position="77"/>
    </location>
</feature>
<gene>
    <name evidence="3" type="ORF">UCRPC4_g01335</name>
</gene>
<reference evidence="3 4" key="1">
    <citation type="submission" date="2015-05" db="EMBL/GenBank/DDBJ databases">
        <title>Distinctive expansion of gene families associated with plant cell wall degradation and secondary metabolism in the genomes of grapevine trunk pathogens.</title>
        <authorList>
            <person name="Lawrence D.P."/>
            <person name="Travadon R."/>
            <person name="Rolshausen P.E."/>
            <person name="Baumgartner K."/>
        </authorList>
    </citation>
    <scope>NUCLEOTIDE SEQUENCE [LARGE SCALE GENOMIC DNA]</scope>
    <source>
        <strain evidence="3">UCRPC4</strain>
    </source>
</reference>
<feature type="region of interest" description="Disordered" evidence="2">
    <location>
        <begin position="47"/>
        <end position="93"/>
    </location>
</feature>
<evidence type="ECO:0000256" key="2">
    <source>
        <dbReference type="SAM" id="MobiDB-lite"/>
    </source>
</evidence>
<evidence type="ECO:0000256" key="1">
    <source>
        <dbReference type="SAM" id="Coils"/>
    </source>
</evidence>
<keyword evidence="1" id="KW-0175">Coiled coil</keyword>
<keyword evidence="4" id="KW-1185">Reference proteome</keyword>
<feature type="compositionally biased region" description="Basic residues" evidence="2">
    <location>
        <begin position="47"/>
        <end position="57"/>
    </location>
</feature>
<protein>
    <submittedName>
        <fullName evidence="3">Uncharacterized protein</fullName>
    </submittedName>
</protein>
<evidence type="ECO:0000313" key="4">
    <source>
        <dbReference type="Proteomes" id="UP000053317"/>
    </source>
</evidence>
<name>A0A0G2GUQ3_PHACM</name>
<dbReference type="Proteomes" id="UP000053317">
    <property type="component" value="Unassembled WGS sequence"/>
</dbReference>